<dbReference type="InterPro" id="IPR013766">
    <property type="entry name" value="Thioredoxin_domain"/>
</dbReference>
<reference evidence="3" key="1">
    <citation type="journal article" date="2020" name="mSystems">
        <title>Genome- and Community-Level Interaction Insights into Carbon Utilization and Element Cycling Functions of Hydrothermarchaeota in Hydrothermal Sediment.</title>
        <authorList>
            <person name="Zhou Z."/>
            <person name="Liu Y."/>
            <person name="Xu W."/>
            <person name="Pan J."/>
            <person name="Luo Z.H."/>
            <person name="Li M."/>
        </authorList>
    </citation>
    <scope>NUCLEOTIDE SEQUENCE [LARGE SCALE GENOMIC DNA]</scope>
    <source>
        <strain evidence="3">HyVt-577</strain>
    </source>
</reference>
<gene>
    <name evidence="3" type="ORF">ENK44_11040</name>
</gene>
<dbReference type="EMBL" id="DRQG01000105">
    <property type="protein sequence ID" value="HGY56231.1"/>
    <property type="molecule type" value="Genomic_DNA"/>
</dbReference>
<protein>
    <submittedName>
        <fullName evidence="3">Redoxin domain-containing protein</fullName>
    </submittedName>
</protein>
<name>A0A7V4U1C9_CALAY</name>
<dbReference type="InterPro" id="IPR014756">
    <property type="entry name" value="Ig_E-set"/>
</dbReference>
<evidence type="ECO:0000256" key="1">
    <source>
        <dbReference type="ARBA" id="ARBA00023284"/>
    </source>
</evidence>
<feature type="domain" description="Thioredoxin" evidence="2">
    <location>
        <begin position="407"/>
        <end position="549"/>
    </location>
</feature>
<evidence type="ECO:0000259" key="2">
    <source>
        <dbReference type="PROSITE" id="PS51352"/>
    </source>
</evidence>
<comment type="caution">
    <text evidence="3">The sequence shown here is derived from an EMBL/GenBank/DDBJ whole genome shotgun (WGS) entry which is preliminary data.</text>
</comment>
<evidence type="ECO:0000313" key="3">
    <source>
        <dbReference type="EMBL" id="HGY56231.1"/>
    </source>
</evidence>
<dbReference type="SUPFAM" id="SSF81296">
    <property type="entry name" value="E set domains"/>
    <property type="match status" value="1"/>
</dbReference>
<dbReference type="InterPro" id="IPR012336">
    <property type="entry name" value="Thioredoxin-like_fold"/>
</dbReference>
<dbReference type="CDD" id="cd02966">
    <property type="entry name" value="TlpA_like_family"/>
    <property type="match status" value="1"/>
</dbReference>
<dbReference type="AlphaFoldDB" id="A0A7V4U1C9"/>
<accession>A0A7V4U1C9</accession>
<organism evidence="3">
    <name type="scientific">Caldithrix abyssi</name>
    <dbReference type="NCBI Taxonomy" id="187145"/>
    <lineage>
        <taxon>Bacteria</taxon>
        <taxon>Pseudomonadati</taxon>
        <taxon>Calditrichota</taxon>
        <taxon>Calditrichia</taxon>
        <taxon>Calditrichales</taxon>
        <taxon>Calditrichaceae</taxon>
        <taxon>Caldithrix</taxon>
    </lineage>
</organism>
<dbReference type="PANTHER" id="PTHR42852">
    <property type="entry name" value="THIOL:DISULFIDE INTERCHANGE PROTEIN DSBE"/>
    <property type="match status" value="1"/>
</dbReference>
<proteinExistence type="predicted"/>
<keyword evidence="1" id="KW-0676">Redox-active center</keyword>
<dbReference type="InterPro" id="IPR036249">
    <property type="entry name" value="Thioredoxin-like_sf"/>
</dbReference>
<dbReference type="Gene3D" id="3.40.30.10">
    <property type="entry name" value="Glutaredoxin"/>
    <property type="match status" value="1"/>
</dbReference>
<dbReference type="InterPro" id="IPR050553">
    <property type="entry name" value="Thioredoxin_ResA/DsbE_sf"/>
</dbReference>
<dbReference type="PROSITE" id="PS00194">
    <property type="entry name" value="THIOREDOXIN_1"/>
    <property type="match status" value="1"/>
</dbReference>
<dbReference type="SUPFAM" id="SSF52833">
    <property type="entry name" value="Thioredoxin-like"/>
    <property type="match status" value="1"/>
</dbReference>
<dbReference type="Pfam" id="PF13905">
    <property type="entry name" value="Thioredoxin_8"/>
    <property type="match status" value="1"/>
</dbReference>
<sequence length="549" mass="62700">MRLTLAIISGLFFILFNGCTSDDHSTVITGKVLTEEGQPPALAHLHIMKAGQYFPTAEKTVQVAQDGSFSISVDSLFYFLLGVTAVDHQNILIPFYLDSIPQKIYVDIRLKHYDYLPDFENVQIIGDWNDFDFASASSMKKLADGRFIYKLNPPADTVAYQLMGLTRDGRSINGTMSDYYRYDGGGDYRSIVKTTGDSFTIIFDPSLVKRSKRETAQVRFGDDAAFLQQIYEISVLSDTERKKYRAAGLAYRARHKTMKGFEYALDSLKNTLLHLGRTAPPPVNKYAMVRLADFGVYMTRLDSTFYTELIDMVPTNDPLWDDRPDIFFNAYMHLYGRKEVPKMIEQALPQIKSRRLAGYLIAQLGMDAHYSGKKEKAEHYYRLLKEKYNDIPSLKWFIKELNPNKNIAVGKPAPQFSIRMMDSDKTFSNKDLSGVYTLIDFWAVWCGPCVGEMPSLHAAYKKFKGPRFHILSLSFDRKEDDVRKFRKEQWPMPWLHAFVKGGFNSELAKKFEVTGIPKPILVDPSGTIVAMKGELRGENLEKTLAKFLR</sequence>
<dbReference type="InterPro" id="IPR017937">
    <property type="entry name" value="Thioredoxin_CS"/>
</dbReference>
<dbReference type="Proteomes" id="UP000885779">
    <property type="component" value="Unassembled WGS sequence"/>
</dbReference>
<dbReference type="PROSITE" id="PS51352">
    <property type="entry name" value="THIOREDOXIN_2"/>
    <property type="match status" value="1"/>
</dbReference>
<dbReference type="PANTHER" id="PTHR42852:SF13">
    <property type="entry name" value="PROTEIN DIPZ"/>
    <property type="match status" value="1"/>
</dbReference>